<dbReference type="OrthoDB" id="8192746at2759"/>
<dbReference type="Proteomes" id="UP000792457">
    <property type="component" value="Unassembled WGS sequence"/>
</dbReference>
<reference evidence="3" key="1">
    <citation type="submission" date="2013-04" db="EMBL/GenBank/DDBJ databases">
        <authorList>
            <person name="Qu J."/>
            <person name="Murali S.C."/>
            <person name="Bandaranaike D."/>
            <person name="Bellair M."/>
            <person name="Blankenburg K."/>
            <person name="Chao H."/>
            <person name="Dinh H."/>
            <person name="Doddapaneni H."/>
            <person name="Downs B."/>
            <person name="Dugan-Rocha S."/>
            <person name="Elkadiri S."/>
            <person name="Gnanaolivu R.D."/>
            <person name="Hernandez B."/>
            <person name="Javaid M."/>
            <person name="Jayaseelan J.C."/>
            <person name="Lee S."/>
            <person name="Li M."/>
            <person name="Ming W."/>
            <person name="Munidasa M."/>
            <person name="Muniz J."/>
            <person name="Nguyen L."/>
            <person name="Ongeri F."/>
            <person name="Osuji N."/>
            <person name="Pu L.-L."/>
            <person name="Puazo M."/>
            <person name="Qu C."/>
            <person name="Quiroz J."/>
            <person name="Raj R."/>
            <person name="Weissenberger G."/>
            <person name="Xin Y."/>
            <person name="Zou X."/>
            <person name="Han Y."/>
            <person name="Richards S."/>
            <person name="Worley K."/>
            <person name="Muzny D."/>
            <person name="Gibbs R."/>
        </authorList>
    </citation>
    <scope>NUCLEOTIDE SEQUENCE</scope>
    <source>
        <strain evidence="3">Sampled in the wild</strain>
    </source>
</reference>
<dbReference type="AlphaFoldDB" id="A0A8K0KX78"/>
<feature type="region of interest" description="Disordered" evidence="1">
    <location>
        <begin position="727"/>
        <end position="765"/>
    </location>
</feature>
<feature type="compositionally biased region" description="Low complexity" evidence="1">
    <location>
        <begin position="787"/>
        <end position="796"/>
    </location>
</feature>
<accession>A0A8K0KX78</accession>
<feature type="signal peptide" evidence="2">
    <location>
        <begin position="1"/>
        <end position="22"/>
    </location>
</feature>
<feature type="compositionally biased region" description="Polar residues" evidence="1">
    <location>
        <begin position="293"/>
        <end position="304"/>
    </location>
</feature>
<feature type="region of interest" description="Disordered" evidence="1">
    <location>
        <begin position="532"/>
        <end position="584"/>
    </location>
</feature>
<evidence type="ECO:0000313" key="3">
    <source>
        <dbReference type="EMBL" id="KAG8239728.1"/>
    </source>
</evidence>
<feature type="compositionally biased region" description="Basic and acidic residues" evidence="1">
    <location>
        <begin position="743"/>
        <end position="753"/>
    </location>
</feature>
<comment type="caution">
    <text evidence="3">The sequence shown here is derived from an EMBL/GenBank/DDBJ whole genome shotgun (WGS) entry which is preliminary data.</text>
</comment>
<evidence type="ECO:0000313" key="4">
    <source>
        <dbReference type="Proteomes" id="UP000792457"/>
    </source>
</evidence>
<proteinExistence type="predicted"/>
<feature type="compositionally biased region" description="Polar residues" evidence="1">
    <location>
        <begin position="314"/>
        <end position="324"/>
    </location>
</feature>
<feature type="region of interest" description="Disordered" evidence="1">
    <location>
        <begin position="232"/>
        <end position="268"/>
    </location>
</feature>
<evidence type="ECO:0000256" key="1">
    <source>
        <dbReference type="SAM" id="MobiDB-lite"/>
    </source>
</evidence>
<dbReference type="EMBL" id="KZ309869">
    <property type="protein sequence ID" value="KAG8239728.1"/>
    <property type="molecule type" value="Genomic_DNA"/>
</dbReference>
<feature type="region of interest" description="Disordered" evidence="1">
    <location>
        <begin position="282"/>
        <end position="329"/>
    </location>
</feature>
<gene>
    <name evidence="3" type="ORF">J437_LFUL017638</name>
</gene>
<sequence length="885" mass="98953">MILLSLQVVIIGIILLMAESSAYRSKFNATQFVQKQGNAPSRDAGIRSNTKLYRLQTTQTPSIMDHMKGKAFFYYRPHQNPTVNQYPTLERKSGQSLRISQKTVNDTIREVEAIMRVNPEIPHLSRQEMINIIENITNSNNYSSAESSTKNFLGESREEYIRSLMLVMPFHTNNLSDSMIQDLYTKPPITEIIDTTPTTTLTTNEWKIVVEEMSTKSYDETKRTIITRKTTEHMHETESTERLHAQRRPTSSTESYDATKGTTVTRKKMEHTNTERLHVHRRPTYTPRPSTPANNGTKYKNKYSTFGEPPTIRRNATTTQNPSVRTKEPDDSVLKITFTTEKPTTVYQYPESGIRRVRPKTTKAPFIVTATSVTPKPFKRLPAEITIPSPLKKDTVLIRDDVKDLLASIGLFPPDHSAHASTTTTQQHKASTTPPPFPMDIKQGVNTLTPEMQSLMKSFGLLDNEIASEKVTPPKEITQPPVFNPPPPEPTVDIGSYTAFKPLPIQAFTSNREKQRMGNEMKEFLASYGLITEEESDSSTGKLAGSDRKHKSTNTGFSVNERKFEGAEEDSIENQSKEENGTKPATAMNLTIDTDMLPTDMKNVLRTLGLVPTLSAENEPNKNIPSDFTLVTTTTMPEVVTLETTSHITDITKRIESDVEEVEGTKTSTEPHIKTTTTENALEEEHMVTEGHIFNPSVAVHDQESIENLSKILKTVRLLANGTSPDEMESLLGDKGVGLLQSDEGKQRKEKMTSLEQAENPPDPLSFEELVQIINSAKNEVKRQQPDSTTSGNGTDSTEKETPTIEASDSSDRSPSIEDLAASFGGTNGEEEESELPPPRTRPNGLYFLLDWNSFLEVGEDNSRVNLRFAPKVGDSRNFLPVTVP</sequence>
<keyword evidence="4" id="KW-1185">Reference proteome</keyword>
<protein>
    <submittedName>
        <fullName evidence="3">Uncharacterized protein</fullName>
    </submittedName>
</protein>
<evidence type="ECO:0000256" key="2">
    <source>
        <dbReference type="SAM" id="SignalP"/>
    </source>
</evidence>
<feature type="compositionally biased region" description="Polar residues" evidence="1">
    <location>
        <begin position="248"/>
        <end position="264"/>
    </location>
</feature>
<feature type="compositionally biased region" description="Low complexity" evidence="1">
    <location>
        <begin position="419"/>
        <end position="432"/>
    </location>
</feature>
<feature type="compositionally biased region" description="Basic and acidic residues" evidence="1">
    <location>
        <begin position="232"/>
        <end position="244"/>
    </location>
</feature>
<organism evidence="3 4">
    <name type="scientific">Ladona fulva</name>
    <name type="common">Scarce chaser dragonfly</name>
    <name type="synonym">Libellula fulva</name>
    <dbReference type="NCBI Taxonomy" id="123851"/>
    <lineage>
        <taxon>Eukaryota</taxon>
        <taxon>Metazoa</taxon>
        <taxon>Ecdysozoa</taxon>
        <taxon>Arthropoda</taxon>
        <taxon>Hexapoda</taxon>
        <taxon>Insecta</taxon>
        <taxon>Pterygota</taxon>
        <taxon>Palaeoptera</taxon>
        <taxon>Odonata</taxon>
        <taxon>Epiprocta</taxon>
        <taxon>Anisoptera</taxon>
        <taxon>Libelluloidea</taxon>
        <taxon>Libellulidae</taxon>
        <taxon>Ladona</taxon>
    </lineage>
</organism>
<feature type="region of interest" description="Disordered" evidence="1">
    <location>
        <begin position="778"/>
        <end position="843"/>
    </location>
</feature>
<reference evidence="3" key="2">
    <citation type="submission" date="2017-10" db="EMBL/GenBank/DDBJ databases">
        <title>Ladona fulva Genome sequencing and assembly.</title>
        <authorList>
            <person name="Murali S."/>
            <person name="Richards S."/>
            <person name="Bandaranaike D."/>
            <person name="Bellair M."/>
            <person name="Blankenburg K."/>
            <person name="Chao H."/>
            <person name="Dinh H."/>
            <person name="Doddapaneni H."/>
            <person name="Dugan-Rocha S."/>
            <person name="Elkadiri S."/>
            <person name="Gnanaolivu R."/>
            <person name="Hernandez B."/>
            <person name="Skinner E."/>
            <person name="Javaid M."/>
            <person name="Lee S."/>
            <person name="Li M."/>
            <person name="Ming W."/>
            <person name="Munidasa M."/>
            <person name="Muniz J."/>
            <person name="Nguyen L."/>
            <person name="Hughes D."/>
            <person name="Osuji N."/>
            <person name="Pu L.-L."/>
            <person name="Puazo M."/>
            <person name="Qu C."/>
            <person name="Quiroz J."/>
            <person name="Raj R."/>
            <person name="Weissenberger G."/>
            <person name="Xin Y."/>
            <person name="Zou X."/>
            <person name="Han Y."/>
            <person name="Worley K."/>
            <person name="Muzny D."/>
            <person name="Gibbs R."/>
        </authorList>
    </citation>
    <scope>NUCLEOTIDE SEQUENCE</scope>
    <source>
        <strain evidence="3">Sampled in the wild</strain>
    </source>
</reference>
<name>A0A8K0KX78_LADFU</name>
<feature type="region of interest" description="Disordered" evidence="1">
    <location>
        <begin position="417"/>
        <end position="438"/>
    </location>
</feature>
<feature type="chain" id="PRO_5035449303" evidence="2">
    <location>
        <begin position="23"/>
        <end position="885"/>
    </location>
</feature>
<keyword evidence="2" id="KW-0732">Signal</keyword>